<feature type="transmembrane region" description="Helical" evidence="8">
    <location>
        <begin position="324"/>
        <end position="343"/>
    </location>
</feature>
<proteinExistence type="inferred from homology"/>
<feature type="transmembrane region" description="Helical" evidence="8">
    <location>
        <begin position="76"/>
        <end position="97"/>
    </location>
</feature>
<feature type="transmembrane region" description="Helical" evidence="8">
    <location>
        <begin position="15"/>
        <end position="32"/>
    </location>
</feature>
<keyword evidence="11" id="KW-1185">Reference proteome</keyword>
<evidence type="ECO:0000313" key="12">
    <source>
        <dbReference type="Proteomes" id="UP000585258"/>
    </source>
</evidence>
<dbReference type="Proteomes" id="UP000198597">
    <property type="component" value="Unassembled WGS sequence"/>
</dbReference>
<evidence type="ECO:0000256" key="3">
    <source>
        <dbReference type="ARBA" id="ARBA00022448"/>
    </source>
</evidence>
<evidence type="ECO:0000313" key="10">
    <source>
        <dbReference type="EMBL" id="SDO93149.1"/>
    </source>
</evidence>
<dbReference type="Pfam" id="PF01032">
    <property type="entry name" value="FecCD"/>
    <property type="match status" value="1"/>
</dbReference>
<dbReference type="Gene3D" id="1.10.3470.10">
    <property type="entry name" value="ABC transporter involved in vitamin B12 uptake, BtuC"/>
    <property type="match status" value="1"/>
</dbReference>
<evidence type="ECO:0000256" key="1">
    <source>
        <dbReference type="ARBA" id="ARBA00004651"/>
    </source>
</evidence>
<keyword evidence="4" id="KW-1003">Cell membrane</keyword>
<dbReference type="CDD" id="cd06550">
    <property type="entry name" value="TM_ABC_iron-siderophores_like"/>
    <property type="match status" value="1"/>
</dbReference>
<dbReference type="STRING" id="94869.SAMN04488529_101859"/>
<evidence type="ECO:0000313" key="9">
    <source>
        <dbReference type="EMBL" id="MBB6716711.1"/>
    </source>
</evidence>
<dbReference type="PANTHER" id="PTHR30472">
    <property type="entry name" value="FERRIC ENTEROBACTIN TRANSPORT SYSTEM PERMEASE PROTEIN"/>
    <property type="match status" value="1"/>
</dbReference>
<reference evidence="10 11" key="1">
    <citation type="submission" date="2016-10" db="EMBL/GenBank/DDBJ databases">
        <authorList>
            <person name="de Groot N.N."/>
        </authorList>
    </citation>
    <scope>NUCLEOTIDE SEQUENCE [LARGE SCALE GENOMIC DNA]</scope>
    <source>
        <strain evidence="10 11">DSM 12272</strain>
    </source>
</reference>
<dbReference type="GO" id="GO:0005886">
    <property type="term" value="C:plasma membrane"/>
    <property type="evidence" value="ECO:0007669"/>
    <property type="project" value="UniProtKB-SubCell"/>
</dbReference>
<name>A0A1H0NKF1_9CLOT</name>
<comment type="subcellular location">
    <subcellularLocation>
        <location evidence="1">Cell membrane</location>
        <topology evidence="1">Multi-pass membrane protein</topology>
    </subcellularLocation>
</comment>
<evidence type="ECO:0000256" key="4">
    <source>
        <dbReference type="ARBA" id="ARBA00022475"/>
    </source>
</evidence>
<accession>A0A1H0NKF1</accession>
<reference evidence="9 12" key="2">
    <citation type="submission" date="2020-08" db="EMBL/GenBank/DDBJ databases">
        <title>Clostridia isolated from Swiss meat.</title>
        <authorList>
            <person name="Wambui J."/>
            <person name="Stevens M.J.A."/>
            <person name="Stephan R."/>
        </authorList>
    </citation>
    <scope>NUCLEOTIDE SEQUENCE [LARGE SCALE GENOMIC DNA]</scope>
    <source>
        <strain evidence="9 12">CM001</strain>
    </source>
</reference>
<evidence type="ECO:0000256" key="2">
    <source>
        <dbReference type="ARBA" id="ARBA00007935"/>
    </source>
</evidence>
<evidence type="ECO:0000256" key="6">
    <source>
        <dbReference type="ARBA" id="ARBA00022989"/>
    </source>
</evidence>
<keyword evidence="3" id="KW-0813">Transport</keyword>
<evidence type="ECO:0000256" key="8">
    <source>
        <dbReference type="SAM" id="Phobius"/>
    </source>
</evidence>
<protein>
    <submittedName>
        <fullName evidence="9">Iron ABC transporter permease</fullName>
    </submittedName>
    <submittedName>
        <fullName evidence="10">Iron complex transport system permease protein</fullName>
    </submittedName>
</protein>
<dbReference type="InterPro" id="IPR000522">
    <property type="entry name" value="ABC_transptr_permease_BtuC"/>
</dbReference>
<gene>
    <name evidence="9" type="ORF">H7E68_18660</name>
    <name evidence="10" type="ORF">SAMN04488529_101859</name>
</gene>
<dbReference type="RefSeq" id="WP_089966155.1">
    <property type="nucleotide sequence ID" value="NZ_FNJM01000001.1"/>
</dbReference>
<dbReference type="GO" id="GO:0033214">
    <property type="term" value="P:siderophore-iron import into cell"/>
    <property type="evidence" value="ECO:0007669"/>
    <property type="project" value="TreeGrafter"/>
</dbReference>
<feature type="transmembrane region" description="Helical" evidence="8">
    <location>
        <begin position="293"/>
        <end position="318"/>
    </location>
</feature>
<dbReference type="PANTHER" id="PTHR30472:SF25">
    <property type="entry name" value="ABC TRANSPORTER PERMEASE PROTEIN MJ0876-RELATED"/>
    <property type="match status" value="1"/>
</dbReference>
<dbReference type="Proteomes" id="UP000585258">
    <property type="component" value="Unassembled WGS sequence"/>
</dbReference>
<dbReference type="EMBL" id="JACKWY010000019">
    <property type="protein sequence ID" value="MBB6716711.1"/>
    <property type="molecule type" value="Genomic_DNA"/>
</dbReference>
<evidence type="ECO:0000256" key="7">
    <source>
        <dbReference type="ARBA" id="ARBA00023136"/>
    </source>
</evidence>
<organism evidence="10 11">
    <name type="scientific">Clostridium gasigenes</name>
    <dbReference type="NCBI Taxonomy" id="94869"/>
    <lineage>
        <taxon>Bacteria</taxon>
        <taxon>Bacillati</taxon>
        <taxon>Bacillota</taxon>
        <taxon>Clostridia</taxon>
        <taxon>Eubacteriales</taxon>
        <taxon>Clostridiaceae</taxon>
        <taxon>Clostridium</taxon>
    </lineage>
</organism>
<keyword evidence="5 8" id="KW-0812">Transmembrane</keyword>
<evidence type="ECO:0000256" key="5">
    <source>
        <dbReference type="ARBA" id="ARBA00022692"/>
    </source>
</evidence>
<feature type="transmembrane region" description="Helical" evidence="8">
    <location>
        <begin position="256"/>
        <end position="281"/>
    </location>
</feature>
<feature type="transmembrane region" description="Helical" evidence="8">
    <location>
        <begin position="137"/>
        <end position="154"/>
    </location>
</feature>
<dbReference type="AlphaFoldDB" id="A0A1H0NKF1"/>
<evidence type="ECO:0000313" key="11">
    <source>
        <dbReference type="Proteomes" id="UP000198597"/>
    </source>
</evidence>
<sequence>MFIQKYMETNKNKRLMILSIPLVFLIICIGTSSGSSDISILDSISVIGHKILGITLRSEIDSKDVAIIWNLRLPRVLLAFIVGGALSASGAVVQSVLKNPLASPYTLGISSGASLGVGIVIVTGVSIPLIGNLTLPLIGFICSLLTVILILKFASKVDKSLSNNTIILAGLVFSLFFNAILTTITALFTDKIESITMWQMGSFSMRGWSYLKAGLPFFIVGVVGVMIYSKEMDVLTFGEEAAKSIGVDTKKVKKRLFLFTAILTGSAVAISGTIGFIDLIAPHMVRKIFGSKHSYVVPMSIVLGGSLMIITDLVARTIIIPSELPVGAVTALIGAPFFAYLYFKKSK</sequence>
<dbReference type="SUPFAM" id="SSF81345">
    <property type="entry name" value="ABC transporter involved in vitamin B12 uptake, BtuC"/>
    <property type="match status" value="1"/>
</dbReference>
<keyword evidence="6 8" id="KW-1133">Transmembrane helix</keyword>
<dbReference type="EMBL" id="FNJM01000001">
    <property type="protein sequence ID" value="SDO93149.1"/>
    <property type="molecule type" value="Genomic_DNA"/>
</dbReference>
<comment type="similarity">
    <text evidence="2">Belongs to the binding-protein-dependent transport system permease family. FecCD subfamily.</text>
</comment>
<feature type="transmembrane region" description="Helical" evidence="8">
    <location>
        <begin position="166"/>
        <end position="188"/>
    </location>
</feature>
<keyword evidence="7 8" id="KW-0472">Membrane</keyword>
<dbReference type="FunFam" id="1.10.3470.10:FF:000001">
    <property type="entry name" value="Vitamin B12 ABC transporter permease BtuC"/>
    <property type="match status" value="1"/>
</dbReference>
<feature type="transmembrane region" description="Helical" evidence="8">
    <location>
        <begin position="209"/>
        <end position="228"/>
    </location>
</feature>
<feature type="transmembrane region" description="Helical" evidence="8">
    <location>
        <begin position="109"/>
        <end position="130"/>
    </location>
</feature>
<dbReference type="GO" id="GO:0022857">
    <property type="term" value="F:transmembrane transporter activity"/>
    <property type="evidence" value="ECO:0007669"/>
    <property type="project" value="InterPro"/>
</dbReference>
<dbReference type="InterPro" id="IPR037294">
    <property type="entry name" value="ABC_BtuC-like"/>
</dbReference>
<dbReference type="OrthoDB" id="9792889at2"/>